<name>A0A4Z0NF08_9HYPH</name>
<accession>A0A4Z0NF08</accession>
<feature type="non-terminal residue" evidence="1">
    <location>
        <position position="245"/>
    </location>
</feature>
<organism evidence="1 2">
    <name type="scientific">Methylobacterium nonmethylotrophicum</name>
    <dbReference type="NCBI Taxonomy" id="1141884"/>
    <lineage>
        <taxon>Bacteria</taxon>
        <taxon>Pseudomonadati</taxon>
        <taxon>Pseudomonadota</taxon>
        <taxon>Alphaproteobacteria</taxon>
        <taxon>Hyphomicrobiales</taxon>
        <taxon>Methylobacteriaceae</taxon>
        <taxon>Methylobacterium</taxon>
    </lineage>
</organism>
<reference evidence="1 2" key="1">
    <citation type="submission" date="2019-04" db="EMBL/GenBank/DDBJ databases">
        <authorList>
            <person name="Feng G."/>
            <person name="Zhu H."/>
        </authorList>
    </citation>
    <scope>NUCLEOTIDE SEQUENCE [LARGE SCALE GENOMIC DNA]</scope>
    <source>
        <strain evidence="1 2">6HR-1</strain>
    </source>
</reference>
<proteinExistence type="predicted"/>
<dbReference type="Proteomes" id="UP000297535">
    <property type="component" value="Unassembled WGS sequence"/>
</dbReference>
<dbReference type="OrthoDB" id="7988424at2"/>
<dbReference type="EMBL" id="SRLB01000049">
    <property type="protein sequence ID" value="TGD93745.1"/>
    <property type="molecule type" value="Genomic_DNA"/>
</dbReference>
<comment type="caution">
    <text evidence="1">The sequence shown here is derived from an EMBL/GenBank/DDBJ whole genome shotgun (WGS) entry which is preliminary data.</text>
</comment>
<sequence length="245" mass="26732">MPLSLKLPRRNPEAPRPSLRERYAALKGSAAKVMGKEQSRHRWPRLAGGGEPSKAMSTLIEAHQLAYARCLHGMGEDGADMAALRQAEEEAFRALLHAPLTSDTDRGCYAAAVIERENGLLVRCHAGTRNDPLSVAYRNLRFGEHAREPEETRHIGRKPEAGADPILAAIEAHRAAHAAWHPLMCAWSNTHGGTPEYAAAEAADAAARRVEREAFRALLTVAARNRTVAEAQSRAFSGARSVRLE</sequence>
<evidence type="ECO:0000313" key="2">
    <source>
        <dbReference type="Proteomes" id="UP000297535"/>
    </source>
</evidence>
<keyword evidence="2" id="KW-1185">Reference proteome</keyword>
<evidence type="ECO:0000313" key="1">
    <source>
        <dbReference type="EMBL" id="TGD93745.1"/>
    </source>
</evidence>
<dbReference type="AlphaFoldDB" id="A0A4Z0NF08"/>
<gene>
    <name evidence="1" type="ORF">EU555_33230</name>
</gene>
<protein>
    <submittedName>
        <fullName evidence="1">Uncharacterized protein</fullName>
    </submittedName>
</protein>
<dbReference type="RefSeq" id="WP_135419604.1">
    <property type="nucleotide sequence ID" value="NZ_SRLB01000049.1"/>
</dbReference>